<dbReference type="Proteomes" id="UP001195483">
    <property type="component" value="Unassembled WGS sequence"/>
</dbReference>
<dbReference type="GO" id="GO:0005737">
    <property type="term" value="C:cytoplasm"/>
    <property type="evidence" value="ECO:0007669"/>
    <property type="project" value="TreeGrafter"/>
</dbReference>
<evidence type="ECO:0000259" key="9">
    <source>
        <dbReference type="PROSITE" id="PS50206"/>
    </source>
</evidence>
<dbReference type="GO" id="GO:0004725">
    <property type="term" value="F:protein tyrosine phosphatase activity"/>
    <property type="evidence" value="ECO:0007669"/>
    <property type="project" value="UniProtKB-UniRule"/>
</dbReference>
<dbReference type="FunFam" id="3.40.250.10:FF:000021">
    <property type="entry name" value="M-phase inducer phosphatase cdc-25.2"/>
    <property type="match status" value="1"/>
</dbReference>
<sequence length="160" mass="19221">MASLVRGNYSDEIENFTIIDCRYPYEYNGGHIKGAVNMYRREDLQELLYCPRVQFGGKNGILIFHCEFSSERGPKMYRFLRGLDRNLHKESYPQLHYPEVYLLDGGYKAFFETYKELCEPDNYTPMLHKDHLEDLRHCRVKYKSWAAGDKRHQYRQTLRF</sequence>
<dbReference type="GO" id="GO:0110032">
    <property type="term" value="P:positive regulation of G2/MI transition of meiotic cell cycle"/>
    <property type="evidence" value="ECO:0007669"/>
    <property type="project" value="TreeGrafter"/>
</dbReference>
<keyword evidence="5 8" id="KW-0904">Protein phosphatase</keyword>
<dbReference type="GO" id="GO:0051301">
    <property type="term" value="P:cell division"/>
    <property type="evidence" value="ECO:0007669"/>
    <property type="project" value="UniProtKB-UniRule"/>
</dbReference>
<keyword evidence="4 8" id="KW-0378">Hydrolase</keyword>
<dbReference type="InterPro" id="IPR001763">
    <property type="entry name" value="Rhodanese-like_dom"/>
</dbReference>
<dbReference type="InterPro" id="IPR036873">
    <property type="entry name" value="Rhodanese-like_dom_sf"/>
</dbReference>
<dbReference type="SMART" id="SM00450">
    <property type="entry name" value="RHOD"/>
    <property type="match status" value="1"/>
</dbReference>
<comment type="catalytic activity">
    <reaction evidence="7 8">
        <text>O-phospho-L-tyrosyl-[protein] + H2O = L-tyrosyl-[protein] + phosphate</text>
        <dbReference type="Rhea" id="RHEA:10684"/>
        <dbReference type="Rhea" id="RHEA-COMP:10136"/>
        <dbReference type="Rhea" id="RHEA-COMP:20101"/>
        <dbReference type="ChEBI" id="CHEBI:15377"/>
        <dbReference type="ChEBI" id="CHEBI:43474"/>
        <dbReference type="ChEBI" id="CHEBI:46858"/>
        <dbReference type="ChEBI" id="CHEBI:61978"/>
        <dbReference type="EC" id="3.1.3.48"/>
    </reaction>
</comment>
<dbReference type="SUPFAM" id="SSF52821">
    <property type="entry name" value="Rhodanese/Cell cycle control phosphatase"/>
    <property type="match status" value="1"/>
</dbReference>
<reference evidence="10" key="1">
    <citation type="journal article" date="2021" name="Genome Biol. Evol.">
        <title>A High-Quality Reference Genome for a Parasitic Bivalve with Doubly Uniparental Inheritance (Bivalvia: Unionida).</title>
        <authorList>
            <person name="Smith C.H."/>
        </authorList>
    </citation>
    <scope>NUCLEOTIDE SEQUENCE</scope>
    <source>
        <strain evidence="10">CHS0354</strain>
    </source>
</reference>
<dbReference type="CDD" id="cd01530">
    <property type="entry name" value="Cdc25"/>
    <property type="match status" value="1"/>
</dbReference>
<evidence type="ECO:0000256" key="5">
    <source>
        <dbReference type="ARBA" id="ARBA00022912"/>
    </source>
</evidence>
<comment type="function">
    <text evidence="8">Tyrosine protein phosphatase which functions as a dosage-dependent inducer of mitotic progression.</text>
</comment>
<evidence type="ECO:0000313" key="10">
    <source>
        <dbReference type="EMBL" id="KAK3607188.1"/>
    </source>
</evidence>
<dbReference type="PANTHER" id="PTHR10828:SF17">
    <property type="entry name" value="PROTEIN-TYROSINE-PHOSPHATASE"/>
    <property type="match status" value="1"/>
</dbReference>
<evidence type="ECO:0000256" key="2">
    <source>
        <dbReference type="ARBA" id="ARBA00022618"/>
    </source>
</evidence>
<reference evidence="10" key="3">
    <citation type="submission" date="2023-05" db="EMBL/GenBank/DDBJ databases">
        <authorList>
            <person name="Smith C.H."/>
        </authorList>
    </citation>
    <scope>NUCLEOTIDE SEQUENCE</scope>
    <source>
        <strain evidence="10">CHS0354</strain>
        <tissue evidence="10">Mantle</tissue>
    </source>
</reference>
<keyword evidence="11" id="KW-1185">Reference proteome</keyword>
<dbReference type="GO" id="GO:0010971">
    <property type="term" value="P:positive regulation of G2/M transition of mitotic cell cycle"/>
    <property type="evidence" value="ECO:0007669"/>
    <property type="project" value="TreeGrafter"/>
</dbReference>
<keyword evidence="6 8" id="KW-0131">Cell cycle</keyword>
<protein>
    <recommendedName>
        <fullName evidence="8">M-phase inducer phosphatase</fullName>
        <ecNumber evidence="8">3.1.3.48</ecNumber>
    </recommendedName>
</protein>
<dbReference type="GO" id="GO:0005634">
    <property type="term" value="C:nucleus"/>
    <property type="evidence" value="ECO:0007669"/>
    <property type="project" value="TreeGrafter"/>
</dbReference>
<evidence type="ECO:0000256" key="6">
    <source>
        <dbReference type="ARBA" id="ARBA00023306"/>
    </source>
</evidence>
<organism evidence="10 11">
    <name type="scientific">Potamilus streckersoni</name>
    <dbReference type="NCBI Taxonomy" id="2493646"/>
    <lineage>
        <taxon>Eukaryota</taxon>
        <taxon>Metazoa</taxon>
        <taxon>Spiralia</taxon>
        <taxon>Lophotrochozoa</taxon>
        <taxon>Mollusca</taxon>
        <taxon>Bivalvia</taxon>
        <taxon>Autobranchia</taxon>
        <taxon>Heteroconchia</taxon>
        <taxon>Palaeoheterodonta</taxon>
        <taxon>Unionida</taxon>
        <taxon>Unionoidea</taxon>
        <taxon>Unionidae</taxon>
        <taxon>Ambleminae</taxon>
        <taxon>Lampsilini</taxon>
        <taxon>Potamilus</taxon>
    </lineage>
</organism>
<dbReference type="Pfam" id="PF00581">
    <property type="entry name" value="Rhodanese"/>
    <property type="match status" value="1"/>
</dbReference>
<evidence type="ECO:0000256" key="7">
    <source>
        <dbReference type="ARBA" id="ARBA00051722"/>
    </source>
</evidence>
<dbReference type="PRINTS" id="PR00716">
    <property type="entry name" value="MPIPHPHTASE"/>
</dbReference>
<dbReference type="GO" id="GO:0000086">
    <property type="term" value="P:G2/M transition of mitotic cell cycle"/>
    <property type="evidence" value="ECO:0007669"/>
    <property type="project" value="TreeGrafter"/>
</dbReference>
<gene>
    <name evidence="10" type="ORF">CHS0354_007104</name>
</gene>
<keyword evidence="2 8" id="KW-0132">Cell division</keyword>
<evidence type="ECO:0000256" key="3">
    <source>
        <dbReference type="ARBA" id="ARBA00022776"/>
    </source>
</evidence>
<evidence type="ECO:0000256" key="4">
    <source>
        <dbReference type="ARBA" id="ARBA00022801"/>
    </source>
</evidence>
<comment type="caution">
    <text evidence="10">The sequence shown here is derived from an EMBL/GenBank/DDBJ whole genome shotgun (WGS) entry which is preliminary data.</text>
</comment>
<evidence type="ECO:0000256" key="1">
    <source>
        <dbReference type="ARBA" id="ARBA00011065"/>
    </source>
</evidence>
<keyword evidence="3 8" id="KW-0498">Mitosis</keyword>
<dbReference type="AlphaFoldDB" id="A0AAE0TC17"/>
<comment type="similarity">
    <text evidence="1 8">Belongs to the MPI phosphatase family.</text>
</comment>
<name>A0AAE0TC17_9BIVA</name>
<dbReference type="PROSITE" id="PS50206">
    <property type="entry name" value="RHODANESE_3"/>
    <property type="match status" value="1"/>
</dbReference>
<evidence type="ECO:0000256" key="8">
    <source>
        <dbReference type="RuleBase" id="RU368028"/>
    </source>
</evidence>
<dbReference type="InterPro" id="IPR000751">
    <property type="entry name" value="MPI_Phosphatase"/>
</dbReference>
<accession>A0AAE0TC17</accession>
<dbReference type="EMBL" id="JAEAOA010000479">
    <property type="protein sequence ID" value="KAK3607188.1"/>
    <property type="molecule type" value="Genomic_DNA"/>
</dbReference>
<feature type="domain" description="Rhodanese" evidence="9">
    <location>
        <begin position="12"/>
        <end position="119"/>
    </location>
</feature>
<evidence type="ECO:0000313" key="11">
    <source>
        <dbReference type="Proteomes" id="UP001195483"/>
    </source>
</evidence>
<dbReference type="PANTHER" id="PTHR10828">
    <property type="entry name" value="M-PHASE INDUCER PHOSPHATASE DUAL SPECIFICITY PHOSPHATASE CDC25"/>
    <property type="match status" value="1"/>
</dbReference>
<dbReference type="Gene3D" id="3.40.250.10">
    <property type="entry name" value="Rhodanese-like domain"/>
    <property type="match status" value="1"/>
</dbReference>
<proteinExistence type="inferred from homology"/>
<dbReference type="EC" id="3.1.3.48" evidence="8"/>
<reference evidence="10" key="2">
    <citation type="journal article" date="2021" name="Genome Biol. Evol.">
        <title>Developing a high-quality reference genome for a parasitic bivalve with doubly uniparental inheritance (Bivalvia: Unionida).</title>
        <authorList>
            <person name="Smith C.H."/>
        </authorList>
    </citation>
    <scope>NUCLEOTIDE SEQUENCE</scope>
    <source>
        <strain evidence="10">CHS0354</strain>
        <tissue evidence="10">Mantle</tissue>
    </source>
</reference>